<dbReference type="EMBL" id="QRWT01000003">
    <property type="protein sequence ID" value="RGT55681.1"/>
    <property type="molecule type" value="Genomic_DNA"/>
</dbReference>
<sequence length="179" mass="20338">MRTGFLLLGLFLFLSCKEKTISKQTDYLFKLPQKDVFVKTSKFQGGRFVIFFASDSLLLDNAKDSIEYRTGFYSQIIVDKTDIYVNSQYKGARLISIGNGNYKFEEITDSLFYSKSGIVNIGNHSFNIKVVSDSVFSETFFEDNIQKSSYSFIGIDTDEYSIGINGKIIKKGDIYGGWQ</sequence>
<evidence type="ECO:0000313" key="2">
    <source>
        <dbReference type="Proteomes" id="UP000284772"/>
    </source>
</evidence>
<gene>
    <name evidence="1" type="ORF">DWX27_04980</name>
</gene>
<dbReference type="RefSeq" id="WP_115503319.1">
    <property type="nucleotide sequence ID" value="NZ_CABMMK010000006.1"/>
</dbReference>
<dbReference type="PROSITE" id="PS51257">
    <property type="entry name" value="PROKAR_LIPOPROTEIN"/>
    <property type="match status" value="1"/>
</dbReference>
<comment type="caution">
    <text evidence="1">The sequence shown here is derived from an EMBL/GenBank/DDBJ whole genome shotgun (WGS) entry which is preliminary data.</text>
</comment>
<name>A0A3E4L1I7_9BACE</name>
<dbReference type="Proteomes" id="UP000284772">
    <property type="component" value="Unassembled WGS sequence"/>
</dbReference>
<reference evidence="1 2" key="1">
    <citation type="submission" date="2018-08" db="EMBL/GenBank/DDBJ databases">
        <title>A genome reference for cultivated species of the human gut microbiota.</title>
        <authorList>
            <person name="Zou Y."/>
            <person name="Xue W."/>
            <person name="Luo G."/>
        </authorList>
    </citation>
    <scope>NUCLEOTIDE SEQUENCE [LARGE SCALE GENOMIC DNA]</scope>
    <source>
        <strain evidence="1 2">AF19-10AC</strain>
    </source>
</reference>
<dbReference type="AlphaFoldDB" id="A0A3E4L1I7"/>
<protein>
    <submittedName>
        <fullName evidence="1">Uncharacterized protein</fullName>
    </submittedName>
</protein>
<accession>A0A3E4L1I7</accession>
<proteinExistence type="predicted"/>
<evidence type="ECO:0000313" key="1">
    <source>
        <dbReference type="EMBL" id="RGT55681.1"/>
    </source>
</evidence>
<organism evidence="1 2">
    <name type="scientific">Bacteroides intestinalis</name>
    <dbReference type="NCBI Taxonomy" id="329854"/>
    <lineage>
        <taxon>Bacteria</taxon>
        <taxon>Pseudomonadati</taxon>
        <taxon>Bacteroidota</taxon>
        <taxon>Bacteroidia</taxon>
        <taxon>Bacteroidales</taxon>
        <taxon>Bacteroidaceae</taxon>
        <taxon>Bacteroides</taxon>
    </lineage>
</organism>